<keyword evidence="10 12" id="KW-1133">Transmembrane helix</keyword>
<dbReference type="InterPro" id="IPR007078">
    <property type="entry name" value="Haem_export_protD_CcmD"/>
</dbReference>
<evidence type="ECO:0000313" key="14">
    <source>
        <dbReference type="Proteomes" id="UP000626220"/>
    </source>
</evidence>
<keyword evidence="8 12" id="KW-0812">Transmembrane</keyword>
<evidence type="ECO:0000256" key="12">
    <source>
        <dbReference type="RuleBase" id="RU363101"/>
    </source>
</evidence>
<comment type="caution">
    <text evidence="13">The sequence shown here is derived from an EMBL/GenBank/DDBJ whole genome shotgun (WGS) entry which is preliminary data.</text>
</comment>
<dbReference type="EMBL" id="BNCJ01000005">
    <property type="protein sequence ID" value="GHF50924.1"/>
    <property type="molecule type" value="Genomic_DNA"/>
</dbReference>
<dbReference type="Proteomes" id="UP000626220">
    <property type="component" value="Unassembled WGS sequence"/>
</dbReference>
<sequence length="51" mass="5623">MVELGKYAVTVLSAYGASLLLLAVLVGATLWRGRRMRAEMTKIEERLGRDG</sequence>
<evidence type="ECO:0000313" key="13">
    <source>
        <dbReference type="EMBL" id="GHF50924.1"/>
    </source>
</evidence>
<evidence type="ECO:0000256" key="3">
    <source>
        <dbReference type="ARBA" id="ARBA00008741"/>
    </source>
</evidence>
<name>A0A8J3GYC9_9RHOB</name>
<evidence type="ECO:0000256" key="7">
    <source>
        <dbReference type="ARBA" id="ARBA00022519"/>
    </source>
</evidence>
<keyword evidence="6 12" id="KW-1003">Cell membrane</keyword>
<reference evidence="13" key="2">
    <citation type="submission" date="2020-09" db="EMBL/GenBank/DDBJ databases">
        <authorList>
            <person name="Sun Q."/>
            <person name="Kim S."/>
        </authorList>
    </citation>
    <scope>NUCLEOTIDE SEQUENCE</scope>
    <source>
        <strain evidence="13">KCTC 42650</strain>
    </source>
</reference>
<feature type="transmembrane region" description="Helical" evidence="12">
    <location>
        <begin position="12"/>
        <end position="31"/>
    </location>
</feature>
<evidence type="ECO:0000256" key="2">
    <source>
        <dbReference type="ARBA" id="ARBA00004377"/>
    </source>
</evidence>
<keyword evidence="11 12" id="KW-0472">Membrane</keyword>
<keyword evidence="14" id="KW-1185">Reference proteome</keyword>
<comment type="subcellular location">
    <subcellularLocation>
        <location evidence="2 12">Cell inner membrane</location>
        <topology evidence="2 12">Single-pass membrane protein</topology>
    </subcellularLocation>
</comment>
<evidence type="ECO:0000256" key="9">
    <source>
        <dbReference type="ARBA" id="ARBA00022748"/>
    </source>
</evidence>
<keyword evidence="5 12" id="KW-0813">Transport</keyword>
<dbReference type="NCBIfam" id="TIGR03141">
    <property type="entry name" value="cytochro_ccmD"/>
    <property type="match status" value="1"/>
</dbReference>
<evidence type="ECO:0000256" key="4">
    <source>
        <dbReference type="ARBA" id="ARBA00016461"/>
    </source>
</evidence>
<dbReference type="AlphaFoldDB" id="A0A8J3GYC9"/>
<organism evidence="13 14">
    <name type="scientific">Seohaeicola zhoushanensis</name>
    <dbReference type="NCBI Taxonomy" id="1569283"/>
    <lineage>
        <taxon>Bacteria</taxon>
        <taxon>Pseudomonadati</taxon>
        <taxon>Pseudomonadota</taxon>
        <taxon>Alphaproteobacteria</taxon>
        <taxon>Rhodobacterales</taxon>
        <taxon>Roseobacteraceae</taxon>
        <taxon>Seohaeicola</taxon>
    </lineage>
</organism>
<evidence type="ECO:0000256" key="8">
    <source>
        <dbReference type="ARBA" id="ARBA00022692"/>
    </source>
</evidence>
<protein>
    <recommendedName>
        <fullName evidence="4 12">Heme exporter protein D</fullName>
    </recommendedName>
</protein>
<gene>
    <name evidence="13" type="ORF">GCM10017056_23280</name>
</gene>
<dbReference type="GO" id="GO:0017004">
    <property type="term" value="P:cytochrome complex assembly"/>
    <property type="evidence" value="ECO:0007669"/>
    <property type="project" value="UniProtKB-KW"/>
</dbReference>
<dbReference type="RefSeq" id="WP_189680401.1">
    <property type="nucleotide sequence ID" value="NZ_BNCJ01000005.1"/>
</dbReference>
<dbReference type="GO" id="GO:0015886">
    <property type="term" value="P:heme transport"/>
    <property type="evidence" value="ECO:0007669"/>
    <property type="project" value="InterPro"/>
</dbReference>
<comment type="function">
    <text evidence="1 12">Required for the export of heme to the periplasm for the biogenesis of c-type cytochromes.</text>
</comment>
<dbReference type="GO" id="GO:0005886">
    <property type="term" value="C:plasma membrane"/>
    <property type="evidence" value="ECO:0007669"/>
    <property type="project" value="UniProtKB-SubCell"/>
</dbReference>
<keyword evidence="9 12" id="KW-0201">Cytochrome c-type biogenesis</keyword>
<evidence type="ECO:0000256" key="5">
    <source>
        <dbReference type="ARBA" id="ARBA00022448"/>
    </source>
</evidence>
<evidence type="ECO:0000256" key="6">
    <source>
        <dbReference type="ARBA" id="ARBA00022475"/>
    </source>
</evidence>
<evidence type="ECO:0000256" key="10">
    <source>
        <dbReference type="ARBA" id="ARBA00022989"/>
    </source>
</evidence>
<keyword evidence="7 12" id="KW-0997">Cell inner membrane</keyword>
<proteinExistence type="inferred from homology"/>
<evidence type="ECO:0000256" key="1">
    <source>
        <dbReference type="ARBA" id="ARBA00002442"/>
    </source>
</evidence>
<dbReference type="Pfam" id="PF04995">
    <property type="entry name" value="CcmD"/>
    <property type="match status" value="1"/>
</dbReference>
<comment type="similarity">
    <text evidence="3 12">Belongs to the CcmD/CycX/HelD family.</text>
</comment>
<reference evidence="13" key="1">
    <citation type="journal article" date="2014" name="Int. J. Syst. Evol. Microbiol.">
        <title>Complete genome sequence of Corynebacterium casei LMG S-19264T (=DSM 44701T), isolated from a smear-ripened cheese.</title>
        <authorList>
            <consortium name="US DOE Joint Genome Institute (JGI-PGF)"/>
            <person name="Walter F."/>
            <person name="Albersmeier A."/>
            <person name="Kalinowski J."/>
            <person name="Ruckert C."/>
        </authorList>
    </citation>
    <scope>NUCLEOTIDE SEQUENCE</scope>
    <source>
        <strain evidence="13">KCTC 42650</strain>
    </source>
</reference>
<accession>A0A8J3GYC9</accession>
<evidence type="ECO:0000256" key="11">
    <source>
        <dbReference type="ARBA" id="ARBA00023136"/>
    </source>
</evidence>